<dbReference type="Proteomes" id="UP001521222">
    <property type="component" value="Unassembled WGS sequence"/>
</dbReference>
<dbReference type="EMBL" id="JAKIXB020000011">
    <property type="protein sequence ID" value="KAL1604321.1"/>
    <property type="molecule type" value="Genomic_DNA"/>
</dbReference>
<evidence type="ECO:0000313" key="2">
    <source>
        <dbReference type="Proteomes" id="UP001521222"/>
    </source>
</evidence>
<sequence>MRSASPSNTSIQGTRAKTISDSAWKDDWYIRDYPRKSPGGYSIPVNYMPERVYITNETDSSVNATSFLSLNTERLDAETQDGGEILFTEFNISHASLRVLTRVHGAPGGVAGIFTYLNDTQESDIEIFTRTPSHYVQYSNQPASTGEPDWTPIPGATVNLTMPSGKWQYRQSVPVVATVLQIVAHLLYCADERIRIAIRALLGFLGGKDLHFNAYLQLERVKIILGGCSLLMDEKIEVLRVDGELETSYDKDIIIG</sequence>
<organism evidence="1 2">
    <name type="scientific">Nothophoma quercina</name>
    <dbReference type="NCBI Taxonomy" id="749835"/>
    <lineage>
        <taxon>Eukaryota</taxon>
        <taxon>Fungi</taxon>
        <taxon>Dikarya</taxon>
        <taxon>Ascomycota</taxon>
        <taxon>Pezizomycotina</taxon>
        <taxon>Dothideomycetes</taxon>
        <taxon>Pleosporomycetidae</taxon>
        <taxon>Pleosporales</taxon>
        <taxon>Pleosporineae</taxon>
        <taxon>Didymellaceae</taxon>
        <taxon>Nothophoma</taxon>
    </lineage>
</organism>
<reference evidence="1 2" key="1">
    <citation type="submission" date="2024-02" db="EMBL/GenBank/DDBJ databases">
        <title>De novo assembly and annotation of 12 fungi associated with fruit tree decline syndrome in Ontario, Canada.</title>
        <authorList>
            <person name="Sulman M."/>
            <person name="Ellouze W."/>
            <person name="Ilyukhin E."/>
        </authorList>
    </citation>
    <scope>NUCLEOTIDE SEQUENCE [LARGE SCALE GENOMIC DNA]</scope>
    <source>
        <strain evidence="1 2">M97-236</strain>
    </source>
</reference>
<dbReference type="PANTHER" id="PTHR38121:SF4">
    <property type="entry name" value="GH16 DOMAIN-CONTAINING PROTEIN-RELATED"/>
    <property type="match status" value="1"/>
</dbReference>
<comment type="caution">
    <text evidence="1">The sequence shown here is derived from an EMBL/GenBank/DDBJ whole genome shotgun (WGS) entry which is preliminary data.</text>
</comment>
<evidence type="ECO:0000313" key="1">
    <source>
        <dbReference type="EMBL" id="KAL1604321.1"/>
    </source>
</evidence>
<accession>A0ABR3RIQ5</accession>
<proteinExistence type="predicted"/>
<protein>
    <submittedName>
        <fullName evidence="1">Uncharacterized protein</fullName>
    </submittedName>
</protein>
<keyword evidence="2" id="KW-1185">Reference proteome</keyword>
<gene>
    <name evidence="1" type="ORF">SLS59_004117</name>
</gene>
<dbReference type="PANTHER" id="PTHR38121">
    <property type="entry name" value="GH16 DOMAIN-CONTAINING PROTEIN"/>
    <property type="match status" value="1"/>
</dbReference>
<name>A0ABR3RIQ5_9PLEO</name>
<dbReference type="CDD" id="cd00413">
    <property type="entry name" value="Glyco_hydrolase_16"/>
    <property type="match status" value="1"/>
</dbReference>